<dbReference type="GO" id="GO:0000956">
    <property type="term" value="P:nuclear-transcribed mRNA catabolic process"/>
    <property type="evidence" value="ECO:0007669"/>
    <property type="project" value="InterPro"/>
</dbReference>
<keyword evidence="6" id="KW-0508">mRNA splicing</keyword>
<reference evidence="10" key="1">
    <citation type="submission" date="2010-02" db="EMBL/GenBank/DDBJ databases">
        <title>Sequencing and annotation of the Blastocystis hominis genome.</title>
        <authorList>
            <person name="Wincker P."/>
        </authorList>
    </citation>
    <scope>NUCLEOTIDE SEQUENCE</scope>
    <source>
        <strain evidence="10">Singapore isolate B</strain>
    </source>
</reference>
<dbReference type="AlphaFoldDB" id="D8LXY0"/>
<dbReference type="OrthoDB" id="2146at2759"/>
<sequence length="82" mass="9303">MQGGREIVGILKGFDSLMNIVLDEAVEYMRELDDPYELNGEQRTLGMVICRGTTIMTVNPVEGMTEIQNPYEMCIVYSHKQS</sequence>
<feature type="domain" description="Sm" evidence="9">
    <location>
        <begin position="1"/>
        <end position="64"/>
    </location>
</feature>
<dbReference type="GO" id="GO:0005689">
    <property type="term" value="C:U12-type spliceosomal complex"/>
    <property type="evidence" value="ECO:0007669"/>
    <property type="project" value="TreeGrafter"/>
</dbReference>
<comment type="subcellular location">
    <subcellularLocation>
        <location evidence="1">Nucleus</location>
    </subcellularLocation>
</comment>
<dbReference type="GO" id="GO:0097526">
    <property type="term" value="C:spliceosomal tri-snRNP complex"/>
    <property type="evidence" value="ECO:0007669"/>
    <property type="project" value="TreeGrafter"/>
</dbReference>
<dbReference type="CDD" id="cd01729">
    <property type="entry name" value="LSm7"/>
    <property type="match status" value="1"/>
</dbReference>
<gene>
    <name evidence="10" type="ORF">GSBLH_T00000775001</name>
</gene>
<dbReference type="Proteomes" id="UP000008312">
    <property type="component" value="Unassembled WGS sequence"/>
</dbReference>
<dbReference type="PANTHER" id="PTHR10553:SF5">
    <property type="entry name" value="U6 SNRNA-ASSOCIATED SM-LIKE PROTEIN LSM7"/>
    <property type="match status" value="1"/>
</dbReference>
<evidence type="ECO:0000256" key="2">
    <source>
        <dbReference type="ARBA" id="ARBA00006850"/>
    </source>
</evidence>
<evidence type="ECO:0000313" key="11">
    <source>
        <dbReference type="Proteomes" id="UP000008312"/>
    </source>
</evidence>
<dbReference type="GeneID" id="24918066"/>
<dbReference type="GO" id="GO:1990726">
    <property type="term" value="C:Lsm1-7-Pat1 complex"/>
    <property type="evidence" value="ECO:0007669"/>
    <property type="project" value="TreeGrafter"/>
</dbReference>
<evidence type="ECO:0000256" key="1">
    <source>
        <dbReference type="ARBA" id="ARBA00004123"/>
    </source>
</evidence>
<evidence type="ECO:0000256" key="3">
    <source>
        <dbReference type="ARBA" id="ARBA00022664"/>
    </source>
</evidence>
<dbReference type="Pfam" id="PF01423">
    <property type="entry name" value="LSM"/>
    <property type="match status" value="1"/>
</dbReference>
<dbReference type="SUPFAM" id="SSF50182">
    <property type="entry name" value="Sm-like ribonucleoproteins"/>
    <property type="match status" value="1"/>
</dbReference>
<keyword evidence="4" id="KW-0747">Spliceosome</keyword>
<protein>
    <recommendedName>
        <fullName evidence="9">Sm domain-containing protein</fullName>
    </recommendedName>
</protein>
<dbReference type="PIRSF" id="PIRSF037188">
    <property type="entry name" value="U6_snRNA_Lsm7"/>
    <property type="match status" value="1"/>
</dbReference>
<dbReference type="RefSeq" id="XP_012894483.1">
    <property type="nucleotide sequence ID" value="XM_013039029.1"/>
</dbReference>
<dbReference type="GO" id="GO:0003723">
    <property type="term" value="F:RNA binding"/>
    <property type="evidence" value="ECO:0007669"/>
    <property type="project" value="UniProtKB-KW"/>
</dbReference>
<dbReference type="InterPro" id="IPR047575">
    <property type="entry name" value="Sm"/>
</dbReference>
<dbReference type="InParanoid" id="D8LXY0"/>
<dbReference type="InterPro" id="IPR017132">
    <property type="entry name" value="Lsm7"/>
</dbReference>
<dbReference type="GO" id="GO:0071013">
    <property type="term" value="C:catalytic step 2 spliceosome"/>
    <property type="evidence" value="ECO:0007669"/>
    <property type="project" value="TreeGrafter"/>
</dbReference>
<evidence type="ECO:0000256" key="5">
    <source>
        <dbReference type="ARBA" id="ARBA00022884"/>
    </source>
</evidence>
<dbReference type="GO" id="GO:0071004">
    <property type="term" value="C:U2-type prespliceosome"/>
    <property type="evidence" value="ECO:0007669"/>
    <property type="project" value="TreeGrafter"/>
</dbReference>
<keyword evidence="5" id="KW-0694">RNA-binding</keyword>
<evidence type="ECO:0000256" key="6">
    <source>
        <dbReference type="ARBA" id="ARBA00023187"/>
    </source>
</evidence>
<dbReference type="GO" id="GO:0000398">
    <property type="term" value="P:mRNA splicing, via spliceosome"/>
    <property type="evidence" value="ECO:0007669"/>
    <property type="project" value="InterPro"/>
</dbReference>
<evidence type="ECO:0000256" key="4">
    <source>
        <dbReference type="ARBA" id="ARBA00022728"/>
    </source>
</evidence>
<accession>D8LXY0</accession>
<evidence type="ECO:0000313" key="10">
    <source>
        <dbReference type="EMBL" id="CBK20435.2"/>
    </source>
</evidence>
<dbReference type="PANTHER" id="PTHR10553">
    <property type="entry name" value="SMALL NUCLEAR RIBONUCLEOPROTEIN"/>
    <property type="match status" value="1"/>
</dbReference>
<keyword evidence="7" id="KW-0539">Nucleus</keyword>
<dbReference type="Gene3D" id="2.30.30.100">
    <property type="match status" value="1"/>
</dbReference>
<proteinExistence type="inferred from homology"/>
<dbReference type="InterPro" id="IPR010920">
    <property type="entry name" value="LSM_dom_sf"/>
</dbReference>
<evidence type="ECO:0000259" key="9">
    <source>
        <dbReference type="PROSITE" id="PS52002"/>
    </source>
</evidence>
<evidence type="ECO:0000256" key="8">
    <source>
        <dbReference type="ARBA" id="ARBA00023274"/>
    </source>
</evidence>
<keyword evidence="11" id="KW-1185">Reference proteome</keyword>
<evidence type="ECO:0000256" key="7">
    <source>
        <dbReference type="ARBA" id="ARBA00023242"/>
    </source>
</evidence>
<keyword evidence="8" id="KW-0687">Ribonucleoprotein</keyword>
<name>D8LXY0_BLAHO</name>
<dbReference type="InterPro" id="IPR044641">
    <property type="entry name" value="Lsm7/SmG-like"/>
</dbReference>
<dbReference type="PROSITE" id="PS52002">
    <property type="entry name" value="SM"/>
    <property type="match status" value="1"/>
</dbReference>
<dbReference type="EMBL" id="FN668639">
    <property type="protein sequence ID" value="CBK20435.2"/>
    <property type="molecule type" value="Genomic_DNA"/>
</dbReference>
<dbReference type="OMA" id="TIVSICP"/>
<dbReference type="FunCoup" id="D8LXY0">
    <property type="interactions" value="521"/>
</dbReference>
<dbReference type="GO" id="GO:0005688">
    <property type="term" value="C:U6 snRNP"/>
    <property type="evidence" value="ECO:0007669"/>
    <property type="project" value="TreeGrafter"/>
</dbReference>
<organism evidence="10">
    <name type="scientific">Blastocystis hominis</name>
    <dbReference type="NCBI Taxonomy" id="12968"/>
    <lineage>
        <taxon>Eukaryota</taxon>
        <taxon>Sar</taxon>
        <taxon>Stramenopiles</taxon>
        <taxon>Bigyra</taxon>
        <taxon>Opalozoa</taxon>
        <taxon>Opalinata</taxon>
        <taxon>Blastocystidae</taxon>
        <taxon>Blastocystis</taxon>
    </lineage>
</organism>
<dbReference type="InterPro" id="IPR001163">
    <property type="entry name" value="Sm_dom_euk/arc"/>
</dbReference>
<dbReference type="SMART" id="SM00651">
    <property type="entry name" value="Sm"/>
    <property type="match status" value="1"/>
</dbReference>
<keyword evidence="3" id="KW-0507">mRNA processing</keyword>
<comment type="similarity">
    <text evidence="2">Belongs to the snRNP Sm proteins family.</text>
</comment>